<dbReference type="PANTHER" id="PTHR42643">
    <property type="entry name" value="IONOTROPIC RECEPTOR 20A-RELATED"/>
    <property type="match status" value="1"/>
</dbReference>
<evidence type="ECO:0000256" key="7">
    <source>
        <dbReference type="ARBA" id="ARBA00023180"/>
    </source>
</evidence>
<evidence type="ECO:0000256" key="3">
    <source>
        <dbReference type="ARBA" id="ARBA00022692"/>
    </source>
</evidence>
<evidence type="ECO:0000256" key="10">
    <source>
        <dbReference type="SAM" id="SignalP"/>
    </source>
</evidence>
<feature type="transmembrane region" description="Helical" evidence="9">
    <location>
        <begin position="339"/>
        <end position="358"/>
    </location>
</feature>
<dbReference type="SUPFAM" id="SSF53850">
    <property type="entry name" value="Periplasmic binding protein-like II"/>
    <property type="match status" value="1"/>
</dbReference>
<dbReference type="KEGG" id="dgr:6565379"/>
<keyword evidence="13" id="KW-1185">Reference proteome</keyword>
<dbReference type="InterPro" id="IPR056198">
    <property type="entry name" value="LBD_receptor"/>
</dbReference>
<name>B4JK36_DROGR</name>
<dbReference type="eggNOG" id="KOG1052">
    <property type="taxonomic scope" value="Eukaryota"/>
</dbReference>
<protein>
    <submittedName>
        <fullName evidence="12">GH12125</fullName>
    </submittedName>
</protein>
<dbReference type="Pfam" id="PF24061">
    <property type="entry name" value="LBD_receptor"/>
    <property type="match status" value="1"/>
</dbReference>
<evidence type="ECO:0000256" key="1">
    <source>
        <dbReference type="ARBA" id="ARBA00004651"/>
    </source>
</evidence>
<keyword evidence="7" id="KW-0325">Glycoprotein</keyword>
<proteinExistence type="predicted"/>
<feature type="region of interest" description="Disordered" evidence="8">
    <location>
        <begin position="570"/>
        <end position="613"/>
    </location>
</feature>
<gene>
    <name evidence="12" type="primary">Dgri\GH12125</name>
    <name evidence="12" type="ORF">Dgri_GH12125</name>
</gene>
<evidence type="ECO:0000256" key="9">
    <source>
        <dbReference type="SAM" id="Phobius"/>
    </source>
</evidence>
<evidence type="ECO:0000256" key="6">
    <source>
        <dbReference type="ARBA" id="ARBA00023170"/>
    </source>
</evidence>
<keyword evidence="2" id="KW-1003">Cell membrane</keyword>
<reference evidence="12 13" key="1">
    <citation type="journal article" date="2007" name="Nature">
        <title>Evolution of genes and genomes on the Drosophila phylogeny.</title>
        <authorList>
            <consortium name="Drosophila 12 Genomes Consortium"/>
            <person name="Clark A.G."/>
            <person name="Eisen M.B."/>
            <person name="Smith D.R."/>
            <person name="Bergman C.M."/>
            <person name="Oliver B."/>
            <person name="Markow T.A."/>
            <person name="Kaufman T.C."/>
            <person name="Kellis M."/>
            <person name="Gelbart W."/>
            <person name="Iyer V.N."/>
            <person name="Pollard D.A."/>
            <person name="Sackton T.B."/>
            <person name="Larracuente A.M."/>
            <person name="Singh N.D."/>
            <person name="Abad J.P."/>
            <person name="Abt D.N."/>
            <person name="Adryan B."/>
            <person name="Aguade M."/>
            <person name="Akashi H."/>
            <person name="Anderson W.W."/>
            <person name="Aquadro C.F."/>
            <person name="Ardell D.H."/>
            <person name="Arguello R."/>
            <person name="Artieri C.G."/>
            <person name="Barbash D.A."/>
            <person name="Barker D."/>
            <person name="Barsanti P."/>
            <person name="Batterham P."/>
            <person name="Batzoglou S."/>
            <person name="Begun D."/>
            <person name="Bhutkar A."/>
            <person name="Blanco E."/>
            <person name="Bosak S.A."/>
            <person name="Bradley R.K."/>
            <person name="Brand A.D."/>
            <person name="Brent M.R."/>
            <person name="Brooks A.N."/>
            <person name="Brown R.H."/>
            <person name="Butlin R.K."/>
            <person name="Caggese C."/>
            <person name="Calvi B.R."/>
            <person name="Bernardo de Carvalho A."/>
            <person name="Caspi A."/>
            <person name="Castrezana S."/>
            <person name="Celniker S.E."/>
            <person name="Chang J.L."/>
            <person name="Chapple C."/>
            <person name="Chatterji S."/>
            <person name="Chinwalla A."/>
            <person name="Civetta A."/>
            <person name="Clifton S.W."/>
            <person name="Comeron J.M."/>
            <person name="Costello J.C."/>
            <person name="Coyne J.A."/>
            <person name="Daub J."/>
            <person name="David R.G."/>
            <person name="Delcher A.L."/>
            <person name="Delehaunty K."/>
            <person name="Do C.B."/>
            <person name="Ebling H."/>
            <person name="Edwards K."/>
            <person name="Eickbush T."/>
            <person name="Evans J.D."/>
            <person name="Filipski A."/>
            <person name="Findeiss S."/>
            <person name="Freyhult E."/>
            <person name="Fulton L."/>
            <person name="Fulton R."/>
            <person name="Garcia A.C."/>
            <person name="Gardiner A."/>
            <person name="Garfield D.A."/>
            <person name="Garvin B.E."/>
            <person name="Gibson G."/>
            <person name="Gilbert D."/>
            <person name="Gnerre S."/>
            <person name="Godfrey J."/>
            <person name="Good R."/>
            <person name="Gotea V."/>
            <person name="Gravely B."/>
            <person name="Greenberg A.J."/>
            <person name="Griffiths-Jones S."/>
            <person name="Gross S."/>
            <person name="Guigo R."/>
            <person name="Gustafson E.A."/>
            <person name="Haerty W."/>
            <person name="Hahn M.W."/>
            <person name="Halligan D.L."/>
            <person name="Halpern A.L."/>
            <person name="Halter G.M."/>
            <person name="Han M.V."/>
            <person name="Heger A."/>
            <person name="Hillier L."/>
            <person name="Hinrichs A.S."/>
            <person name="Holmes I."/>
            <person name="Hoskins R.A."/>
            <person name="Hubisz M.J."/>
            <person name="Hultmark D."/>
            <person name="Huntley M.A."/>
            <person name="Jaffe D.B."/>
            <person name="Jagadeeshan S."/>
            <person name="Jeck W.R."/>
            <person name="Johnson J."/>
            <person name="Jones C.D."/>
            <person name="Jordan W.C."/>
            <person name="Karpen G.H."/>
            <person name="Kataoka E."/>
            <person name="Keightley P.D."/>
            <person name="Kheradpour P."/>
            <person name="Kirkness E.F."/>
            <person name="Koerich L.B."/>
            <person name="Kristiansen K."/>
            <person name="Kudrna D."/>
            <person name="Kulathinal R.J."/>
            <person name="Kumar S."/>
            <person name="Kwok R."/>
            <person name="Lander E."/>
            <person name="Langley C.H."/>
            <person name="Lapoint R."/>
            <person name="Lazzaro B.P."/>
            <person name="Lee S.J."/>
            <person name="Levesque L."/>
            <person name="Li R."/>
            <person name="Lin C.F."/>
            <person name="Lin M.F."/>
            <person name="Lindblad-Toh K."/>
            <person name="Llopart A."/>
            <person name="Long M."/>
            <person name="Low L."/>
            <person name="Lozovsky E."/>
            <person name="Lu J."/>
            <person name="Luo M."/>
            <person name="Machado C.A."/>
            <person name="Makalowski W."/>
            <person name="Marzo M."/>
            <person name="Matsuda M."/>
            <person name="Matzkin L."/>
            <person name="McAllister B."/>
            <person name="McBride C.S."/>
            <person name="McKernan B."/>
            <person name="McKernan K."/>
            <person name="Mendez-Lago M."/>
            <person name="Minx P."/>
            <person name="Mollenhauer M.U."/>
            <person name="Montooth K."/>
            <person name="Mount S.M."/>
            <person name="Mu X."/>
            <person name="Myers E."/>
            <person name="Negre B."/>
            <person name="Newfeld S."/>
            <person name="Nielsen R."/>
            <person name="Noor M.A."/>
            <person name="O'Grady P."/>
            <person name="Pachter L."/>
            <person name="Papaceit M."/>
            <person name="Parisi M.J."/>
            <person name="Parisi M."/>
            <person name="Parts L."/>
            <person name="Pedersen J.S."/>
            <person name="Pesole G."/>
            <person name="Phillippy A.M."/>
            <person name="Ponting C.P."/>
            <person name="Pop M."/>
            <person name="Porcelli D."/>
            <person name="Powell J.R."/>
            <person name="Prohaska S."/>
            <person name="Pruitt K."/>
            <person name="Puig M."/>
            <person name="Quesneville H."/>
            <person name="Ram K.R."/>
            <person name="Rand D."/>
            <person name="Rasmussen M.D."/>
            <person name="Reed L.K."/>
            <person name="Reenan R."/>
            <person name="Reily A."/>
            <person name="Remington K.A."/>
            <person name="Rieger T.T."/>
            <person name="Ritchie M.G."/>
            <person name="Robin C."/>
            <person name="Rogers Y.H."/>
            <person name="Rohde C."/>
            <person name="Rozas J."/>
            <person name="Rubenfield M.J."/>
            <person name="Ruiz A."/>
            <person name="Russo S."/>
            <person name="Salzberg S.L."/>
            <person name="Sanchez-Gracia A."/>
            <person name="Saranga D.J."/>
            <person name="Sato H."/>
            <person name="Schaeffer S.W."/>
            <person name="Schatz M.C."/>
            <person name="Schlenke T."/>
            <person name="Schwartz R."/>
            <person name="Segarra C."/>
            <person name="Singh R.S."/>
            <person name="Sirot L."/>
            <person name="Sirota M."/>
            <person name="Sisneros N.B."/>
            <person name="Smith C.D."/>
            <person name="Smith T.F."/>
            <person name="Spieth J."/>
            <person name="Stage D.E."/>
            <person name="Stark A."/>
            <person name="Stephan W."/>
            <person name="Strausberg R.L."/>
            <person name="Strempel S."/>
            <person name="Sturgill D."/>
            <person name="Sutton G."/>
            <person name="Sutton G.G."/>
            <person name="Tao W."/>
            <person name="Teichmann S."/>
            <person name="Tobari Y.N."/>
            <person name="Tomimura Y."/>
            <person name="Tsolas J.M."/>
            <person name="Valente V.L."/>
            <person name="Venter E."/>
            <person name="Venter J.C."/>
            <person name="Vicario S."/>
            <person name="Vieira F.G."/>
            <person name="Vilella A.J."/>
            <person name="Villasante A."/>
            <person name="Walenz B."/>
            <person name="Wang J."/>
            <person name="Wasserman M."/>
            <person name="Watts T."/>
            <person name="Wilson D."/>
            <person name="Wilson R.K."/>
            <person name="Wing R.A."/>
            <person name="Wolfner M.F."/>
            <person name="Wong A."/>
            <person name="Wong G.K."/>
            <person name="Wu C.I."/>
            <person name="Wu G."/>
            <person name="Yamamoto D."/>
            <person name="Yang H.P."/>
            <person name="Yang S.P."/>
            <person name="Yorke J.A."/>
            <person name="Yoshida K."/>
            <person name="Zdobnov E."/>
            <person name="Zhang P."/>
            <person name="Zhang Y."/>
            <person name="Zimin A.V."/>
            <person name="Baldwin J."/>
            <person name="Abdouelleil A."/>
            <person name="Abdulkadir J."/>
            <person name="Abebe A."/>
            <person name="Abera B."/>
            <person name="Abreu J."/>
            <person name="Acer S.C."/>
            <person name="Aftuck L."/>
            <person name="Alexander A."/>
            <person name="An P."/>
            <person name="Anderson E."/>
            <person name="Anderson S."/>
            <person name="Arachi H."/>
            <person name="Azer M."/>
            <person name="Bachantsang P."/>
            <person name="Barry A."/>
            <person name="Bayul T."/>
            <person name="Berlin A."/>
            <person name="Bessette D."/>
            <person name="Bloom T."/>
            <person name="Blye J."/>
            <person name="Boguslavskiy L."/>
            <person name="Bonnet C."/>
            <person name="Boukhgalter B."/>
            <person name="Bourzgui I."/>
            <person name="Brown A."/>
            <person name="Cahill P."/>
            <person name="Channer S."/>
            <person name="Cheshatsang Y."/>
            <person name="Chuda L."/>
            <person name="Citroen M."/>
            <person name="Collymore A."/>
            <person name="Cooke P."/>
            <person name="Costello M."/>
            <person name="D'Aco K."/>
            <person name="Daza R."/>
            <person name="De Haan G."/>
            <person name="DeGray S."/>
            <person name="DeMaso C."/>
            <person name="Dhargay N."/>
            <person name="Dooley K."/>
            <person name="Dooley E."/>
            <person name="Doricent M."/>
            <person name="Dorje P."/>
            <person name="Dorjee K."/>
            <person name="Dupes A."/>
            <person name="Elong R."/>
            <person name="Falk J."/>
            <person name="Farina A."/>
            <person name="Faro S."/>
            <person name="Ferguson D."/>
            <person name="Fisher S."/>
            <person name="Foley C.D."/>
            <person name="Franke A."/>
            <person name="Friedrich D."/>
            <person name="Gadbois L."/>
            <person name="Gearin G."/>
            <person name="Gearin C.R."/>
            <person name="Giannoukos G."/>
            <person name="Goode T."/>
            <person name="Graham J."/>
            <person name="Grandbois E."/>
            <person name="Grewal S."/>
            <person name="Gyaltsen K."/>
            <person name="Hafez N."/>
            <person name="Hagos B."/>
            <person name="Hall J."/>
            <person name="Henson C."/>
            <person name="Hollinger A."/>
            <person name="Honan T."/>
            <person name="Huard M.D."/>
            <person name="Hughes L."/>
            <person name="Hurhula B."/>
            <person name="Husby M.E."/>
            <person name="Kamat A."/>
            <person name="Kanga B."/>
            <person name="Kashin S."/>
            <person name="Khazanovich D."/>
            <person name="Kisner P."/>
            <person name="Lance K."/>
            <person name="Lara M."/>
            <person name="Lee W."/>
            <person name="Lennon N."/>
            <person name="Letendre F."/>
            <person name="LeVine R."/>
            <person name="Lipovsky A."/>
            <person name="Liu X."/>
            <person name="Liu J."/>
            <person name="Liu S."/>
            <person name="Lokyitsang T."/>
            <person name="Lokyitsang Y."/>
            <person name="Lubonja R."/>
            <person name="Lui A."/>
            <person name="MacDonald P."/>
            <person name="Magnisalis V."/>
            <person name="Maru K."/>
            <person name="Matthews C."/>
            <person name="McCusker W."/>
            <person name="McDonough S."/>
            <person name="Mehta T."/>
            <person name="Meldrim J."/>
            <person name="Meneus L."/>
            <person name="Mihai O."/>
            <person name="Mihalev A."/>
            <person name="Mihova T."/>
            <person name="Mittelman R."/>
            <person name="Mlenga V."/>
            <person name="Montmayeur A."/>
            <person name="Mulrain L."/>
            <person name="Navidi A."/>
            <person name="Naylor J."/>
            <person name="Negash T."/>
            <person name="Nguyen T."/>
            <person name="Nguyen N."/>
            <person name="Nicol R."/>
            <person name="Norbu C."/>
            <person name="Norbu N."/>
            <person name="Novod N."/>
            <person name="O'Neill B."/>
            <person name="Osman S."/>
            <person name="Markiewicz E."/>
            <person name="Oyono O.L."/>
            <person name="Patti C."/>
            <person name="Phunkhang P."/>
            <person name="Pierre F."/>
            <person name="Priest M."/>
            <person name="Raghuraman S."/>
            <person name="Rege F."/>
            <person name="Reyes R."/>
            <person name="Rise C."/>
            <person name="Rogov P."/>
            <person name="Ross K."/>
            <person name="Ryan E."/>
            <person name="Settipalli S."/>
            <person name="Shea T."/>
            <person name="Sherpa N."/>
            <person name="Shi L."/>
            <person name="Shih D."/>
            <person name="Sparrow T."/>
            <person name="Spaulding J."/>
            <person name="Stalker J."/>
            <person name="Stange-Thomann N."/>
            <person name="Stavropoulos S."/>
            <person name="Stone C."/>
            <person name="Strader C."/>
            <person name="Tesfaye S."/>
            <person name="Thomson T."/>
            <person name="Thoulutsang Y."/>
            <person name="Thoulutsang D."/>
            <person name="Topham K."/>
            <person name="Topping I."/>
            <person name="Tsamla T."/>
            <person name="Vassiliev H."/>
            <person name="Vo A."/>
            <person name="Wangchuk T."/>
            <person name="Wangdi T."/>
            <person name="Weiand M."/>
            <person name="Wilkinson J."/>
            <person name="Wilson A."/>
            <person name="Yadav S."/>
            <person name="Young G."/>
            <person name="Yu Q."/>
            <person name="Zembek L."/>
            <person name="Zhong D."/>
            <person name="Zimmer A."/>
            <person name="Zwirko Z."/>
            <person name="Jaffe D.B."/>
            <person name="Alvarez P."/>
            <person name="Brockman W."/>
            <person name="Butler J."/>
            <person name="Chin C."/>
            <person name="Gnerre S."/>
            <person name="Grabherr M."/>
            <person name="Kleber M."/>
            <person name="Mauceli E."/>
            <person name="MacCallum I."/>
        </authorList>
    </citation>
    <scope>NUCLEOTIDE SEQUENCE [LARGE SCALE GENOMIC DNA]</scope>
    <source>
        <strain evidence="13">Tucson 15287-2541.00</strain>
    </source>
</reference>
<comment type="subcellular location">
    <subcellularLocation>
        <location evidence="1">Cell membrane</location>
        <topology evidence="1">Multi-pass membrane protein</topology>
    </subcellularLocation>
</comment>
<feature type="signal peptide" evidence="10">
    <location>
        <begin position="1"/>
        <end position="19"/>
    </location>
</feature>
<feature type="chain" id="PRO_5002812298" evidence="10">
    <location>
        <begin position="20"/>
        <end position="654"/>
    </location>
</feature>
<evidence type="ECO:0000259" key="11">
    <source>
        <dbReference type="Pfam" id="PF24061"/>
    </source>
</evidence>
<feature type="domain" description="Putative ionotropic receptor ligand binding" evidence="11">
    <location>
        <begin position="31"/>
        <end position="214"/>
    </location>
</feature>
<dbReference type="InParanoid" id="B4JK36"/>
<dbReference type="AlphaFoldDB" id="B4JK36"/>
<dbReference type="STRING" id="7222.B4JK36"/>
<evidence type="ECO:0000256" key="5">
    <source>
        <dbReference type="ARBA" id="ARBA00023136"/>
    </source>
</evidence>
<evidence type="ECO:0000256" key="8">
    <source>
        <dbReference type="SAM" id="MobiDB-lite"/>
    </source>
</evidence>
<keyword evidence="6" id="KW-0675">Receptor</keyword>
<dbReference type="HOGENOM" id="CLU_424713_0_0_1"/>
<dbReference type="PhylomeDB" id="B4JK36"/>
<dbReference type="GO" id="GO:0005886">
    <property type="term" value="C:plasma membrane"/>
    <property type="evidence" value="ECO:0007669"/>
    <property type="project" value="UniProtKB-SubCell"/>
</dbReference>
<feature type="transmembrane region" description="Helical" evidence="9">
    <location>
        <begin position="630"/>
        <end position="652"/>
    </location>
</feature>
<keyword evidence="3 9" id="KW-0812">Transmembrane</keyword>
<accession>B4JK36</accession>
<feature type="compositionally biased region" description="Low complexity" evidence="8">
    <location>
        <begin position="592"/>
        <end position="605"/>
    </location>
</feature>
<dbReference type="InterPro" id="IPR052192">
    <property type="entry name" value="Insect_Ionotropic_Sensory_Rcpt"/>
</dbReference>
<organism evidence="13">
    <name type="scientific">Drosophila grimshawi</name>
    <name type="common">Hawaiian fruit fly</name>
    <name type="synonym">Idiomyia grimshawi</name>
    <dbReference type="NCBI Taxonomy" id="7222"/>
    <lineage>
        <taxon>Eukaryota</taxon>
        <taxon>Metazoa</taxon>
        <taxon>Ecdysozoa</taxon>
        <taxon>Arthropoda</taxon>
        <taxon>Hexapoda</taxon>
        <taxon>Insecta</taxon>
        <taxon>Pterygota</taxon>
        <taxon>Neoptera</taxon>
        <taxon>Endopterygota</taxon>
        <taxon>Diptera</taxon>
        <taxon>Brachycera</taxon>
        <taxon>Muscomorpha</taxon>
        <taxon>Ephydroidea</taxon>
        <taxon>Drosophilidae</taxon>
        <taxon>Drosophila</taxon>
        <taxon>Hawaiian Drosophila</taxon>
    </lineage>
</organism>
<keyword evidence="4 9" id="KW-1133">Transmembrane helix</keyword>
<evidence type="ECO:0000256" key="4">
    <source>
        <dbReference type="ARBA" id="ARBA00022989"/>
    </source>
</evidence>
<evidence type="ECO:0000313" key="13">
    <source>
        <dbReference type="Proteomes" id="UP000001070"/>
    </source>
</evidence>
<dbReference type="FunCoup" id="B4JK36">
    <property type="interactions" value="6"/>
</dbReference>
<dbReference type="OrthoDB" id="7739311at2759"/>
<keyword evidence="5 9" id="KW-0472">Membrane</keyword>
<dbReference type="PANTHER" id="PTHR42643:SF37">
    <property type="entry name" value="IONOTROPIC RECEPTOR 11A-RELATED"/>
    <property type="match status" value="1"/>
</dbReference>
<dbReference type="Proteomes" id="UP000001070">
    <property type="component" value="Unassembled WGS sequence"/>
</dbReference>
<dbReference type="EMBL" id="CH916370">
    <property type="protein sequence ID" value="EDV99938.1"/>
    <property type="molecule type" value="Genomic_DNA"/>
</dbReference>
<sequence>MQHLIIVCGILLLMVQCQAALTAIDLLPAPDTGQLTTLAEALGQVLQHSEMSQRQTLYIHMQFSATSSHPQLLELLARVLDILPATASQTRCLFEQRPMEYRPYVHAVLLLVDDIRALRTVYRKLHATSDLSLTLIYMMRPQPTAAMKLLWQRSVLNVAILVVEEQQQRVMMLSFYPYSATHGCRVIKASIVNQYVAAVGRWANDDFFPDKLSNFFGCTLTCATWPDMPYLVRQPNGQFVGIEGELLQFMAANLNFSIGIYWLNNSQVRDTFNESGWVFDQIFANAEYALGGFHYKPNEGTDMPYSQSKYYFMSHIMLITNLPSAYSPYEKLAFPFHPLLWQAICLVLALGCLSLWLLQRFWKHLPHHPYYQFLVLTMGGNLLSRELPLRNSFRLLFVTWLLWSWVMRSAYQSGMYQLLRQDKQRHPPQTIAEVIEQRYTIQMVEGNGDRWLASLPELRTQQLRQLTASELHSFAGLAESSGSNQRLAIITPYEYFGYFRKVHEMSRRLHLVRERIFTQQLAFNVRRHSHLIGVLNKQIMLAHSHGFLEHWTRKYVSAVDASDESTERISAIPTYGGTTSTTQVSNDDDNNTDTNTNTITDMDANANDDEEEDEAPAEALRVLSFKELAALFYLTVWSMLFAILVFGLELLLHK</sequence>
<evidence type="ECO:0000313" key="12">
    <source>
        <dbReference type="EMBL" id="EDV99938.1"/>
    </source>
</evidence>
<evidence type="ECO:0000256" key="2">
    <source>
        <dbReference type="ARBA" id="ARBA00022475"/>
    </source>
</evidence>
<dbReference type="OMA" id="LAFPFHP"/>
<keyword evidence="10" id="KW-0732">Signal</keyword>